<gene>
    <name evidence="8" type="ORF">EDS130_LOCUS33583</name>
</gene>
<accession>A0A815HV38</accession>
<dbReference type="SUPFAM" id="SSF111331">
    <property type="entry name" value="NAD kinase/diacylglycerol kinase-like"/>
    <property type="match status" value="1"/>
</dbReference>
<dbReference type="InterPro" id="IPR017438">
    <property type="entry name" value="ATP-NAD_kinase_N"/>
</dbReference>
<protein>
    <recommendedName>
        <fullName evidence="6">Diacylglycerol kinase</fullName>
        <shortName evidence="6">DAG kinase</shortName>
        <ecNumber evidence="6">2.7.1.107</ecNumber>
    </recommendedName>
</protein>
<dbReference type="InterPro" id="IPR000756">
    <property type="entry name" value="Diacylglycerol_kin_accessory"/>
</dbReference>
<dbReference type="Pfam" id="PF00609">
    <property type="entry name" value="DAGK_acc"/>
    <property type="match status" value="1"/>
</dbReference>
<dbReference type="Gene3D" id="3.40.50.10330">
    <property type="entry name" value="Probable inorganic polyphosphate/atp-NAD kinase, domain 1"/>
    <property type="match status" value="1"/>
</dbReference>
<evidence type="ECO:0000313" key="8">
    <source>
        <dbReference type="EMBL" id="CAF1356730.1"/>
    </source>
</evidence>
<dbReference type="SMART" id="SM00046">
    <property type="entry name" value="DAGKc"/>
    <property type="match status" value="1"/>
</dbReference>
<evidence type="ECO:0000256" key="5">
    <source>
        <dbReference type="ARBA" id="ARBA00022840"/>
    </source>
</evidence>
<organism evidence="8 9">
    <name type="scientific">Adineta ricciae</name>
    <name type="common">Rotifer</name>
    <dbReference type="NCBI Taxonomy" id="249248"/>
    <lineage>
        <taxon>Eukaryota</taxon>
        <taxon>Metazoa</taxon>
        <taxon>Spiralia</taxon>
        <taxon>Gnathifera</taxon>
        <taxon>Rotifera</taxon>
        <taxon>Eurotatoria</taxon>
        <taxon>Bdelloidea</taxon>
        <taxon>Adinetida</taxon>
        <taxon>Adinetidae</taxon>
        <taxon>Adineta</taxon>
    </lineage>
</organism>
<sequence>MNKYDQNHQEISSESLESKLNQLNLSSTSFDMNCNDYDEEQIPVSIDSPTIPQPLNVSHQTDCKSTSSSEFGVDWSNRACPTSHCWFPVDSSNSSSNISESNSNLKSKLLCCETCGLIVHSHRLTNSKIITTDFPSPCRPSFVDVNSNSSDYDKHFWCQENTLPTPCLVCQRTSVTATLFAHGIDQLSSMSASDIANEFTSIFSSKPGTFMQKLSESSGGIVCLWCSQSYHQSCWEHVTNKDDEVHCDYGIFRNIIVRPQWLTRSLQSPLGFRARLPDNLSSDSFPYTPVLFFINKRSGGQVGEKIYRELLRKLNPRQIFLLENNDTITQALDMYSALPNTRICVFGGDGTVGWILNCLAEIYPERKNPPVGICPLGTGNDLSRVLNWGGEYEAKQLVQTLINLPQSKVVTLDRWKVELEQFDMSRQNLSTNNDRGNDSPITRVFQTLFKQPPRFALEIHRDSYEQYHALPNTRFINYMSFGFDAAIALNFHDQRTRNPEKFSSPLKNKFMYLNESCKYLDEFSRANLWNLSSYIRLICDGQNLTNAMRDCHTLVILNIPGYAAGANPWGNTGSIMSNDLFDRQDFGDRKIEIVGLTTAHMAAIHMGFRGSRIAQCNQVRIELYYPMTAQMDGEPFYLPASTAVNINHAGQVLVLNNDNK</sequence>
<evidence type="ECO:0000259" key="7">
    <source>
        <dbReference type="PROSITE" id="PS50146"/>
    </source>
</evidence>
<evidence type="ECO:0000256" key="4">
    <source>
        <dbReference type="ARBA" id="ARBA00022777"/>
    </source>
</evidence>
<dbReference type="OrthoDB" id="242257at2759"/>
<evidence type="ECO:0000256" key="1">
    <source>
        <dbReference type="ARBA" id="ARBA00009280"/>
    </source>
</evidence>
<keyword evidence="3 6" id="KW-0547">Nucleotide-binding</keyword>
<evidence type="ECO:0000313" key="9">
    <source>
        <dbReference type="Proteomes" id="UP000663852"/>
    </source>
</evidence>
<dbReference type="GO" id="GO:0007200">
    <property type="term" value="P:phospholipase C-activating G protein-coupled receptor signaling pathway"/>
    <property type="evidence" value="ECO:0007669"/>
    <property type="project" value="InterPro"/>
</dbReference>
<dbReference type="EMBL" id="CAJNOJ010000270">
    <property type="protein sequence ID" value="CAF1356730.1"/>
    <property type="molecule type" value="Genomic_DNA"/>
</dbReference>
<keyword evidence="5 6" id="KW-0067">ATP-binding</keyword>
<dbReference type="PROSITE" id="PS50146">
    <property type="entry name" value="DAGK"/>
    <property type="match status" value="1"/>
</dbReference>
<comment type="caution">
    <text evidence="8">The sequence shown here is derived from an EMBL/GenBank/DDBJ whole genome shotgun (WGS) entry which is preliminary data.</text>
</comment>
<dbReference type="GO" id="GO:0016020">
    <property type="term" value="C:membrane"/>
    <property type="evidence" value="ECO:0007669"/>
    <property type="project" value="TreeGrafter"/>
</dbReference>
<name>A0A815HV38_ADIRI</name>
<keyword evidence="4 6" id="KW-0418">Kinase</keyword>
<proteinExistence type="inferred from homology"/>
<dbReference type="GO" id="GO:0004143">
    <property type="term" value="F:ATP-dependent diacylglycerol kinase activity"/>
    <property type="evidence" value="ECO:0007669"/>
    <property type="project" value="UniProtKB-EC"/>
</dbReference>
<evidence type="ECO:0000256" key="3">
    <source>
        <dbReference type="ARBA" id="ARBA00022741"/>
    </source>
</evidence>
<dbReference type="InterPro" id="IPR037607">
    <property type="entry name" value="DGK"/>
</dbReference>
<dbReference type="Pfam" id="PF00781">
    <property type="entry name" value="DAGK_cat"/>
    <property type="match status" value="1"/>
</dbReference>
<evidence type="ECO:0000256" key="2">
    <source>
        <dbReference type="ARBA" id="ARBA00022679"/>
    </source>
</evidence>
<evidence type="ECO:0000256" key="6">
    <source>
        <dbReference type="RuleBase" id="RU361128"/>
    </source>
</evidence>
<dbReference type="GO" id="GO:0005524">
    <property type="term" value="F:ATP binding"/>
    <property type="evidence" value="ECO:0007669"/>
    <property type="project" value="UniProtKB-KW"/>
</dbReference>
<comment type="similarity">
    <text evidence="1 6">Belongs to the eukaryotic diacylglycerol kinase family.</text>
</comment>
<feature type="domain" description="DAGKc" evidence="7">
    <location>
        <begin position="285"/>
        <end position="421"/>
    </location>
</feature>
<reference evidence="8" key="1">
    <citation type="submission" date="2021-02" db="EMBL/GenBank/DDBJ databases">
        <authorList>
            <person name="Nowell W R."/>
        </authorList>
    </citation>
    <scope>NUCLEOTIDE SEQUENCE</scope>
</reference>
<comment type="catalytic activity">
    <reaction evidence="6">
        <text>a 1,2-diacyl-sn-glycerol + ATP = a 1,2-diacyl-sn-glycero-3-phosphate + ADP + H(+)</text>
        <dbReference type="Rhea" id="RHEA:10272"/>
        <dbReference type="ChEBI" id="CHEBI:15378"/>
        <dbReference type="ChEBI" id="CHEBI:17815"/>
        <dbReference type="ChEBI" id="CHEBI:30616"/>
        <dbReference type="ChEBI" id="CHEBI:58608"/>
        <dbReference type="ChEBI" id="CHEBI:456216"/>
        <dbReference type="EC" id="2.7.1.107"/>
    </reaction>
</comment>
<dbReference type="InterPro" id="IPR016064">
    <property type="entry name" value="NAD/diacylglycerol_kinase_sf"/>
</dbReference>
<dbReference type="SMART" id="SM00045">
    <property type="entry name" value="DAGKa"/>
    <property type="match status" value="1"/>
</dbReference>
<dbReference type="Gene3D" id="2.60.200.40">
    <property type="match status" value="1"/>
</dbReference>
<keyword evidence="2 6" id="KW-0808">Transferase</keyword>
<dbReference type="AlphaFoldDB" id="A0A815HV38"/>
<dbReference type="EC" id="2.7.1.107" evidence="6"/>
<dbReference type="PANTHER" id="PTHR11255">
    <property type="entry name" value="DIACYLGLYCEROL KINASE"/>
    <property type="match status" value="1"/>
</dbReference>
<dbReference type="InterPro" id="IPR001206">
    <property type="entry name" value="Diacylglycerol_kinase_cat_dom"/>
</dbReference>
<dbReference type="Proteomes" id="UP000663852">
    <property type="component" value="Unassembled WGS sequence"/>
</dbReference>